<sequence>MLIGITSDAPGWSKVSEISKELRSLGSLAEKKYPSLDWELVICLRCLPKELERKTFCRYYAKDKMFGLDITMDEEDFIPLKKDKAAQRKLIGAAFIAFFIESIKKYKNKLPNLQPVSAQLIEDVQQWCIENEWTA</sequence>
<organism evidence="1 2">
    <name type="scientific">Pseudomonas poae</name>
    <dbReference type="NCBI Taxonomy" id="200451"/>
    <lineage>
        <taxon>Bacteria</taxon>
        <taxon>Pseudomonadati</taxon>
        <taxon>Pseudomonadota</taxon>
        <taxon>Gammaproteobacteria</taxon>
        <taxon>Pseudomonadales</taxon>
        <taxon>Pseudomonadaceae</taxon>
        <taxon>Pseudomonas</taxon>
    </lineage>
</organism>
<proteinExistence type="predicted"/>
<protein>
    <submittedName>
        <fullName evidence="1">Uncharacterized protein</fullName>
    </submittedName>
</protein>
<evidence type="ECO:0000313" key="1">
    <source>
        <dbReference type="EMBL" id="MCF5653666.1"/>
    </source>
</evidence>
<comment type="caution">
    <text evidence="1">The sequence shown here is derived from an EMBL/GenBank/DDBJ whole genome shotgun (WGS) entry which is preliminary data.</text>
</comment>
<reference evidence="1" key="1">
    <citation type="submission" date="2019-11" db="EMBL/GenBank/DDBJ databases">
        <title>Epiphytic Pseudomonas syringae from cherry orchards.</title>
        <authorList>
            <person name="Hulin M.T."/>
        </authorList>
    </citation>
    <scope>NUCLEOTIDE SEQUENCE</scope>
    <source>
        <strain evidence="1">PA-2-1F</strain>
    </source>
</reference>
<dbReference type="GeneID" id="45490030"/>
<dbReference type="EMBL" id="WJZX01000002">
    <property type="protein sequence ID" value="MCF5653666.1"/>
    <property type="molecule type" value="Genomic_DNA"/>
</dbReference>
<dbReference type="RefSeq" id="WP_015373324.1">
    <property type="nucleotide sequence ID" value="NZ_CP142184.1"/>
</dbReference>
<accession>A0AAP2RYV0</accession>
<name>A0AAP2RYV0_9PSED</name>
<dbReference type="Proteomes" id="UP000814126">
    <property type="component" value="Unassembled WGS sequence"/>
</dbReference>
<dbReference type="AlphaFoldDB" id="A0AAP2RYV0"/>
<evidence type="ECO:0000313" key="2">
    <source>
        <dbReference type="Proteomes" id="UP000814126"/>
    </source>
</evidence>
<gene>
    <name evidence="1" type="ORF">GIV46_01415</name>
</gene>